<dbReference type="GO" id="GO:0003700">
    <property type="term" value="F:DNA-binding transcription factor activity"/>
    <property type="evidence" value="ECO:0007669"/>
    <property type="project" value="InterPro"/>
</dbReference>
<dbReference type="InterPro" id="IPR018062">
    <property type="entry name" value="HTH_AraC-typ_CS"/>
</dbReference>
<evidence type="ECO:0000256" key="5">
    <source>
        <dbReference type="ARBA" id="ARBA00023159"/>
    </source>
</evidence>
<dbReference type="CDD" id="cd06977">
    <property type="entry name" value="cupin_RhaR_RhaS-like_N"/>
    <property type="match status" value="1"/>
</dbReference>
<feature type="domain" description="HTH araC/xylS-type" evidence="8">
    <location>
        <begin position="187"/>
        <end position="285"/>
    </location>
</feature>
<comment type="caution">
    <text evidence="9">The sequence shown here is derived from an EMBL/GenBank/DDBJ whole genome shotgun (WGS) entry which is preliminary data.</text>
</comment>
<dbReference type="PANTHER" id="PTHR46796">
    <property type="entry name" value="HTH-TYPE TRANSCRIPTIONAL ACTIVATOR RHAS-RELATED"/>
    <property type="match status" value="1"/>
</dbReference>
<keyword evidence="6" id="KW-0804">Transcription</keyword>
<evidence type="ECO:0000256" key="3">
    <source>
        <dbReference type="ARBA" id="ARBA00023015"/>
    </source>
</evidence>
<dbReference type="GO" id="GO:0043565">
    <property type="term" value="F:sequence-specific DNA binding"/>
    <property type="evidence" value="ECO:0007669"/>
    <property type="project" value="InterPro"/>
</dbReference>
<dbReference type="RefSeq" id="WP_200350554.1">
    <property type="nucleotide sequence ID" value="NZ_BAABHZ010000008.1"/>
</dbReference>
<dbReference type="SUPFAM" id="SSF51215">
    <property type="entry name" value="Regulatory protein AraC"/>
    <property type="match status" value="1"/>
</dbReference>
<evidence type="ECO:0000256" key="1">
    <source>
        <dbReference type="ARBA" id="ARBA00022490"/>
    </source>
</evidence>
<name>A0A934R259_9BACT</name>
<accession>A0A934R259</accession>
<evidence type="ECO:0000313" key="9">
    <source>
        <dbReference type="EMBL" id="MBK1815591.1"/>
    </source>
</evidence>
<dbReference type="InterPro" id="IPR020449">
    <property type="entry name" value="Tscrpt_reg_AraC-type_HTH"/>
</dbReference>
<dbReference type="PRINTS" id="PR00032">
    <property type="entry name" value="HTHARAC"/>
</dbReference>
<dbReference type="InterPro" id="IPR014710">
    <property type="entry name" value="RmlC-like_jellyroll"/>
</dbReference>
<keyword evidence="4" id="KW-0238">DNA-binding</keyword>
<keyword evidence="5" id="KW-0010">Activator</keyword>
<evidence type="ECO:0000313" key="10">
    <source>
        <dbReference type="Proteomes" id="UP000600139"/>
    </source>
</evidence>
<dbReference type="PROSITE" id="PS00041">
    <property type="entry name" value="HTH_ARAC_FAMILY_1"/>
    <property type="match status" value="1"/>
</dbReference>
<keyword evidence="2" id="KW-0677">Repeat</keyword>
<sequence>MKRILKIDDWFHPDGFPISVERREPQEHFEPHAHEFAELVIVTGGKCLHVTGQESWELTAGDVFVIAGKREHEYRDLEDLRLVNILYQPNQLKMGLLDLPSVAGYHALFTLEPSRNIRQPTKGRLHLTGKELAQVIELADRLDAELKAREPGFGFMATASFMQIIGLLSRCYGRSPSPDGRAVLRIGEAMSHLERNIHREVDLEELATIANMSQRSFLRVFQSATGTSPLAWVIGQRITRACNLLRHTDRRVTEIAFDVGFNDSNYFTRQFRKTTGMSPRDYRMRQGSA</sequence>
<dbReference type="InterPro" id="IPR009057">
    <property type="entry name" value="Homeodomain-like_sf"/>
</dbReference>
<dbReference type="InterPro" id="IPR018060">
    <property type="entry name" value="HTH_AraC"/>
</dbReference>
<dbReference type="InterPro" id="IPR047220">
    <property type="entry name" value="RhaR_RhaS-like_N"/>
</dbReference>
<reference evidence="9" key="1">
    <citation type="submission" date="2021-01" db="EMBL/GenBank/DDBJ databases">
        <title>Modified the classification status of verrucomicrobia.</title>
        <authorList>
            <person name="Feng X."/>
        </authorList>
    </citation>
    <scope>NUCLEOTIDE SEQUENCE</scope>
    <source>
        <strain evidence="9">JCM 18052</strain>
    </source>
</reference>
<dbReference type="Pfam" id="PF02311">
    <property type="entry name" value="AraC_binding"/>
    <property type="match status" value="1"/>
</dbReference>
<dbReference type="EMBL" id="JAENIK010000009">
    <property type="protein sequence ID" value="MBK1815591.1"/>
    <property type="molecule type" value="Genomic_DNA"/>
</dbReference>
<evidence type="ECO:0000256" key="6">
    <source>
        <dbReference type="ARBA" id="ARBA00023163"/>
    </source>
</evidence>
<dbReference type="Gene3D" id="2.60.120.10">
    <property type="entry name" value="Jelly Rolls"/>
    <property type="match status" value="1"/>
</dbReference>
<dbReference type="PROSITE" id="PS01124">
    <property type="entry name" value="HTH_ARAC_FAMILY_2"/>
    <property type="match status" value="1"/>
</dbReference>
<proteinExistence type="predicted"/>
<evidence type="ECO:0000256" key="4">
    <source>
        <dbReference type="ARBA" id="ARBA00023125"/>
    </source>
</evidence>
<keyword evidence="3" id="KW-0805">Transcription regulation</keyword>
<evidence type="ECO:0000256" key="7">
    <source>
        <dbReference type="ARBA" id="ARBA00023308"/>
    </source>
</evidence>
<dbReference type="InterPro" id="IPR037923">
    <property type="entry name" value="HTH-like"/>
</dbReference>
<evidence type="ECO:0000259" key="8">
    <source>
        <dbReference type="PROSITE" id="PS01124"/>
    </source>
</evidence>
<organism evidence="9 10">
    <name type="scientific">Luteolibacter yonseiensis</name>
    <dbReference type="NCBI Taxonomy" id="1144680"/>
    <lineage>
        <taxon>Bacteria</taxon>
        <taxon>Pseudomonadati</taxon>
        <taxon>Verrucomicrobiota</taxon>
        <taxon>Verrucomicrobiia</taxon>
        <taxon>Verrucomicrobiales</taxon>
        <taxon>Verrucomicrobiaceae</taxon>
        <taxon>Luteolibacter</taxon>
    </lineage>
</organism>
<dbReference type="AlphaFoldDB" id="A0A934R259"/>
<gene>
    <name evidence="9" type="ORF">JIN84_08190</name>
</gene>
<dbReference type="Proteomes" id="UP000600139">
    <property type="component" value="Unassembled WGS sequence"/>
</dbReference>
<dbReference type="SUPFAM" id="SSF46689">
    <property type="entry name" value="Homeodomain-like"/>
    <property type="match status" value="2"/>
</dbReference>
<keyword evidence="1" id="KW-0963">Cytoplasm</keyword>
<dbReference type="InterPro" id="IPR003313">
    <property type="entry name" value="AraC-bd"/>
</dbReference>
<keyword evidence="10" id="KW-1185">Reference proteome</keyword>
<keyword evidence="7" id="KW-0684">Rhamnose metabolism</keyword>
<dbReference type="Gene3D" id="1.10.10.60">
    <property type="entry name" value="Homeodomain-like"/>
    <property type="match status" value="2"/>
</dbReference>
<evidence type="ECO:0000256" key="2">
    <source>
        <dbReference type="ARBA" id="ARBA00022737"/>
    </source>
</evidence>
<dbReference type="Pfam" id="PF12833">
    <property type="entry name" value="HTH_18"/>
    <property type="match status" value="1"/>
</dbReference>
<dbReference type="PANTHER" id="PTHR46796:SF13">
    <property type="entry name" value="HTH-TYPE TRANSCRIPTIONAL ACTIVATOR RHAS"/>
    <property type="match status" value="1"/>
</dbReference>
<protein>
    <submittedName>
        <fullName evidence="9">Helix-turn-helix domain-containing protein</fullName>
    </submittedName>
</protein>
<dbReference type="InterPro" id="IPR050204">
    <property type="entry name" value="AraC_XylS_family_regulators"/>
</dbReference>
<dbReference type="SMART" id="SM00342">
    <property type="entry name" value="HTH_ARAC"/>
    <property type="match status" value="1"/>
</dbReference>